<dbReference type="InterPro" id="IPR039970">
    <property type="entry name" value="TF_Grauzone"/>
</dbReference>
<dbReference type="PANTHER" id="PTHR23225">
    <property type="entry name" value="ZINC FINGER PROTEIN"/>
    <property type="match status" value="1"/>
</dbReference>
<feature type="compositionally biased region" description="Polar residues" evidence="1">
    <location>
        <begin position="502"/>
        <end position="512"/>
    </location>
</feature>
<proteinExistence type="predicted"/>
<sequence>MAAPQFGDLPQIPHGMDDFLNTNWDYGCAPQYKQHTVHFDHSEDIYFDGFDDGRVSMQPMQRFMIDQSPLTAGLLHANIPLHSHFEGHYAQQWPSVYDHRYTSPDRTSASGNSSYATQNEVCSPHLYHAVPYSSPDNFSRSSLSYPTTEQVFDRVPLSGTSLPGASISLRELEYEHNEVETVFENVDIVEVKQEVTHEHEQCLRKTDTTPNSFVEYADSGIGSSVRDAEEVQPIELHEDPSSDSDYSPSPTRSNKRRRSSTLSSGSGRGQKRRVQSPKEPTASHVLGSSKPIRRARRTSHSTKAHTEAHGHANERRPFHCTFAVYGCTSTFPSKNEWGRHLRTQHIKLGYWRCDLCRPTTDPNDPQAVYYNEFNRKDLFAQHLRRMHAAPSGSSRNPKEFPVTEENLPDHQKRCYMQLRTAPQQSKCLFCDRVFEGPTSWEERIEHVGRHIEKDRKNAEYMIDLTTWNRDEELEQYLCDEGLIIREKGEWMLGDGKPRRLSSVASGTDSEEE</sequence>
<feature type="compositionally biased region" description="Basic residues" evidence="1">
    <location>
        <begin position="291"/>
        <end position="303"/>
    </location>
</feature>
<dbReference type="Gene3D" id="3.30.160.60">
    <property type="entry name" value="Classic Zinc Finger"/>
    <property type="match status" value="1"/>
</dbReference>
<feature type="region of interest" description="Disordered" evidence="1">
    <location>
        <begin position="493"/>
        <end position="512"/>
    </location>
</feature>
<protein>
    <recommendedName>
        <fullName evidence="4">C2H2-type domain-containing protein</fullName>
    </recommendedName>
</protein>
<dbReference type="GeneID" id="54402760"/>
<dbReference type="OrthoDB" id="5388486at2759"/>
<organism evidence="2 3">
    <name type="scientific">Dothidotthia symphoricarpi CBS 119687</name>
    <dbReference type="NCBI Taxonomy" id="1392245"/>
    <lineage>
        <taxon>Eukaryota</taxon>
        <taxon>Fungi</taxon>
        <taxon>Dikarya</taxon>
        <taxon>Ascomycota</taxon>
        <taxon>Pezizomycotina</taxon>
        <taxon>Dothideomycetes</taxon>
        <taxon>Pleosporomycetidae</taxon>
        <taxon>Pleosporales</taxon>
        <taxon>Dothidotthiaceae</taxon>
        <taxon>Dothidotthia</taxon>
    </lineage>
</organism>
<evidence type="ECO:0008006" key="4">
    <source>
        <dbReference type="Google" id="ProtNLM"/>
    </source>
</evidence>
<reference evidence="2" key="1">
    <citation type="journal article" date="2020" name="Stud. Mycol.">
        <title>101 Dothideomycetes genomes: a test case for predicting lifestyles and emergence of pathogens.</title>
        <authorList>
            <person name="Haridas S."/>
            <person name="Albert R."/>
            <person name="Binder M."/>
            <person name="Bloem J."/>
            <person name="Labutti K."/>
            <person name="Salamov A."/>
            <person name="Andreopoulos B."/>
            <person name="Baker S."/>
            <person name="Barry K."/>
            <person name="Bills G."/>
            <person name="Bluhm B."/>
            <person name="Cannon C."/>
            <person name="Castanera R."/>
            <person name="Culley D."/>
            <person name="Daum C."/>
            <person name="Ezra D."/>
            <person name="Gonzalez J."/>
            <person name="Henrissat B."/>
            <person name="Kuo A."/>
            <person name="Liang C."/>
            <person name="Lipzen A."/>
            <person name="Lutzoni F."/>
            <person name="Magnuson J."/>
            <person name="Mondo S."/>
            <person name="Nolan M."/>
            <person name="Ohm R."/>
            <person name="Pangilinan J."/>
            <person name="Park H.-J."/>
            <person name="Ramirez L."/>
            <person name="Alfaro M."/>
            <person name="Sun H."/>
            <person name="Tritt A."/>
            <person name="Yoshinaga Y."/>
            <person name="Zwiers L.-H."/>
            <person name="Turgeon B."/>
            <person name="Goodwin S."/>
            <person name="Spatafora J."/>
            <person name="Crous P."/>
            <person name="Grigoriev I."/>
        </authorList>
    </citation>
    <scope>NUCLEOTIDE SEQUENCE</scope>
    <source>
        <strain evidence="2">CBS 119687</strain>
    </source>
</reference>
<dbReference type="RefSeq" id="XP_033527233.1">
    <property type="nucleotide sequence ID" value="XM_033662328.1"/>
</dbReference>
<evidence type="ECO:0000313" key="2">
    <source>
        <dbReference type="EMBL" id="KAF2132846.1"/>
    </source>
</evidence>
<dbReference type="Proteomes" id="UP000799771">
    <property type="component" value="Unassembled WGS sequence"/>
</dbReference>
<dbReference type="EMBL" id="ML977500">
    <property type="protein sequence ID" value="KAF2132846.1"/>
    <property type="molecule type" value="Genomic_DNA"/>
</dbReference>
<dbReference type="AlphaFoldDB" id="A0A6A6AMQ9"/>
<keyword evidence="3" id="KW-1185">Reference proteome</keyword>
<gene>
    <name evidence="2" type="ORF">P153DRAFT_175247</name>
</gene>
<dbReference type="PANTHER" id="PTHR23225:SF2">
    <property type="entry name" value="AT09679P-RELATED"/>
    <property type="match status" value="1"/>
</dbReference>
<accession>A0A6A6AMQ9</accession>
<evidence type="ECO:0000256" key="1">
    <source>
        <dbReference type="SAM" id="MobiDB-lite"/>
    </source>
</evidence>
<feature type="region of interest" description="Disordered" evidence="1">
    <location>
        <begin position="211"/>
        <end position="312"/>
    </location>
</feature>
<evidence type="ECO:0000313" key="3">
    <source>
        <dbReference type="Proteomes" id="UP000799771"/>
    </source>
</evidence>
<name>A0A6A6AMQ9_9PLEO</name>
<dbReference type="GO" id="GO:0003700">
    <property type="term" value="F:DNA-binding transcription factor activity"/>
    <property type="evidence" value="ECO:0007669"/>
    <property type="project" value="InterPro"/>
</dbReference>